<keyword evidence="2" id="KW-1185">Reference proteome</keyword>
<dbReference type="PROSITE" id="PS51257">
    <property type="entry name" value="PROKAR_LIPOPROTEIN"/>
    <property type="match status" value="1"/>
</dbReference>
<organism evidence="1 2">
    <name type="scientific">Candidatus Trichorickettsia mobilis</name>
    <dbReference type="NCBI Taxonomy" id="1346319"/>
    <lineage>
        <taxon>Bacteria</taxon>
        <taxon>Pseudomonadati</taxon>
        <taxon>Pseudomonadota</taxon>
        <taxon>Alphaproteobacteria</taxon>
        <taxon>Rickettsiales</taxon>
        <taxon>Rickettsiaceae</taxon>
        <taxon>Rickettsieae</taxon>
        <taxon>Candidatus Trichorickettsia</taxon>
    </lineage>
</organism>
<dbReference type="EMBL" id="CP112932">
    <property type="protein sequence ID" value="WPY00422.1"/>
    <property type="molecule type" value="Genomic_DNA"/>
</dbReference>
<gene>
    <name evidence="1" type="ORF">Trichorick_00296</name>
</gene>
<evidence type="ECO:0000313" key="1">
    <source>
        <dbReference type="EMBL" id="WPY00422.1"/>
    </source>
</evidence>
<proteinExistence type="predicted"/>
<evidence type="ECO:0000313" key="2">
    <source>
        <dbReference type="Proteomes" id="UP001326613"/>
    </source>
</evidence>
<accession>A0ABZ0UQU4</accession>
<reference evidence="1 2" key="1">
    <citation type="submission" date="2022-10" db="EMBL/GenBank/DDBJ databases">
        <title>Host association and intracellularity evolved multiple times independently in the Rickettsiales.</title>
        <authorList>
            <person name="Castelli M."/>
            <person name="Nardi T."/>
            <person name="Gammuto L."/>
            <person name="Bellinzona G."/>
            <person name="Sabaneyeva E."/>
            <person name="Potekhin A."/>
            <person name="Serra V."/>
            <person name="Petroni G."/>
            <person name="Sassera D."/>
        </authorList>
    </citation>
    <scope>NUCLEOTIDE SEQUENCE [LARGE SCALE GENOMIC DNA]</scope>
    <source>
        <strain evidence="1 2">Kr 154-4</strain>
    </source>
</reference>
<name>A0ABZ0UQU4_9RICK</name>
<sequence>MALPRISTVIDEVVFLMLLVSGCQISASKEVILLTQNAGEVPQQTRDCLQVYPTSFFLKLPLLYILI</sequence>
<dbReference type="Proteomes" id="UP001326613">
    <property type="component" value="Chromosome"/>
</dbReference>
<evidence type="ECO:0008006" key="3">
    <source>
        <dbReference type="Google" id="ProtNLM"/>
    </source>
</evidence>
<protein>
    <recommendedName>
        <fullName evidence="3">Lipoprotein</fullName>
    </recommendedName>
</protein>